<accession>A0AAV4VN64</accession>
<dbReference type="AlphaFoldDB" id="A0AAV4VN64"/>
<name>A0AAV4VN64_CAEEX</name>
<evidence type="ECO:0000313" key="4">
    <source>
        <dbReference type="Proteomes" id="UP001054945"/>
    </source>
</evidence>
<keyword evidence="4" id="KW-1185">Reference proteome</keyword>
<feature type="region of interest" description="Disordered" evidence="1">
    <location>
        <begin position="47"/>
        <end position="114"/>
    </location>
</feature>
<feature type="transmembrane region" description="Helical" evidence="2">
    <location>
        <begin position="21"/>
        <end position="39"/>
    </location>
</feature>
<dbReference type="Proteomes" id="UP001054945">
    <property type="component" value="Unassembled WGS sequence"/>
</dbReference>
<keyword evidence="2" id="KW-0812">Transmembrane</keyword>
<keyword evidence="2" id="KW-0472">Membrane</keyword>
<keyword evidence="2" id="KW-1133">Transmembrane helix</keyword>
<evidence type="ECO:0000313" key="3">
    <source>
        <dbReference type="EMBL" id="GIY71281.1"/>
    </source>
</evidence>
<feature type="compositionally biased region" description="Polar residues" evidence="1">
    <location>
        <begin position="80"/>
        <end position="92"/>
    </location>
</feature>
<protein>
    <submittedName>
        <fullName evidence="3">Uncharacterized protein</fullName>
    </submittedName>
</protein>
<reference evidence="3 4" key="1">
    <citation type="submission" date="2021-06" db="EMBL/GenBank/DDBJ databases">
        <title>Caerostris extrusa draft genome.</title>
        <authorList>
            <person name="Kono N."/>
            <person name="Arakawa K."/>
        </authorList>
    </citation>
    <scope>NUCLEOTIDE SEQUENCE [LARGE SCALE GENOMIC DNA]</scope>
</reference>
<feature type="compositionally biased region" description="Polar residues" evidence="1">
    <location>
        <begin position="63"/>
        <end position="73"/>
    </location>
</feature>
<evidence type="ECO:0000256" key="2">
    <source>
        <dbReference type="SAM" id="Phobius"/>
    </source>
</evidence>
<feature type="compositionally biased region" description="Low complexity" evidence="1">
    <location>
        <begin position="49"/>
        <end position="62"/>
    </location>
</feature>
<sequence>MDRLSRSSIRYIRSCKISWSLYLLCTGVGILLLCIILSLKAPTRSAFDTTTTRPSRSARATTGSPSSVASTVLASRASRCRSNTWMRKTSPPSRAADRESPPTMPPKSTASTPRIRTLQQRTNCGLHPYDGCFSLFCYPAYNWMVYLPAEIHHANPALW</sequence>
<proteinExistence type="predicted"/>
<dbReference type="EMBL" id="BPLR01014777">
    <property type="protein sequence ID" value="GIY71281.1"/>
    <property type="molecule type" value="Genomic_DNA"/>
</dbReference>
<comment type="caution">
    <text evidence="3">The sequence shown here is derived from an EMBL/GenBank/DDBJ whole genome shotgun (WGS) entry which is preliminary data.</text>
</comment>
<evidence type="ECO:0000256" key="1">
    <source>
        <dbReference type="SAM" id="MobiDB-lite"/>
    </source>
</evidence>
<organism evidence="3 4">
    <name type="scientific">Caerostris extrusa</name>
    <name type="common">Bark spider</name>
    <name type="synonym">Caerostris bankana</name>
    <dbReference type="NCBI Taxonomy" id="172846"/>
    <lineage>
        <taxon>Eukaryota</taxon>
        <taxon>Metazoa</taxon>
        <taxon>Ecdysozoa</taxon>
        <taxon>Arthropoda</taxon>
        <taxon>Chelicerata</taxon>
        <taxon>Arachnida</taxon>
        <taxon>Araneae</taxon>
        <taxon>Araneomorphae</taxon>
        <taxon>Entelegynae</taxon>
        <taxon>Araneoidea</taxon>
        <taxon>Araneidae</taxon>
        <taxon>Caerostris</taxon>
    </lineage>
</organism>
<gene>
    <name evidence="3" type="ORF">CEXT_396831</name>
</gene>